<name>A0A1M3KZ39_9BACT</name>
<evidence type="ECO:0000313" key="2">
    <source>
        <dbReference type="EMBL" id="OJX57774.1"/>
    </source>
</evidence>
<feature type="chain" id="PRO_5012002060" description="CBM6 domain-containing protein" evidence="1">
    <location>
        <begin position="19"/>
        <end position="173"/>
    </location>
</feature>
<evidence type="ECO:0000256" key="1">
    <source>
        <dbReference type="SAM" id="SignalP"/>
    </source>
</evidence>
<evidence type="ECO:0008006" key="4">
    <source>
        <dbReference type="Google" id="ProtNLM"/>
    </source>
</evidence>
<evidence type="ECO:0000313" key="3">
    <source>
        <dbReference type="Proteomes" id="UP000184233"/>
    </source>
</evidence>
<reference evidence="2 3" key="1">
    <citation type="submission" date="2016-09" db="EMBL/GenBank/DDBJ databases">
        <title>Genome-resolved meta-omics ties microbial dynamics to process performance in biotechnology for thiocyanate degradation.</title>
        <authorList>
            <person name="Kantor R.S."/>
            <person name="Huddy R.J."/>
            <person name="Iyer R."/>
            <person name="Thomas B.C."/>
            <person name="Brown C.T."/>
            <person name="Anantharaman K."/>
            <person name="Tringe S."/>
            <person name="Hettich R.L."/>
            <person name="Harrison S.T."/>
            <person name="Banfield J.F."/>
        </authorList>
    </citation>
    <scope>NUCLEOTIDE SEQUENCE [LARGE SCALE GENOMIC DNA]</scope>
    <source>
        <strain evidence="2">59-99</strain>
    </source>
</reference>
<gene>
    <name evidence="2" type="ORF">BGO89_07330</name>
</gene>
<dbReference type="Proteomes" id="UP000184233">
    <property type="component" value="Unassembled WGS sequence"/>
</dbReference>
<keyword evidence="1" id="KW-0732">Signal</keyword>
<comment type="caution">
    <text evidence="2">The sequence shown here is derived from an EMBL/GenBank/DDBJ whole genome shotgun (WGS) entry which is preliminary data.</text>
</comment>
<protein>
    <recommendedName>
        <fullName evidence="4">CBM6 domain-containing protein</fullName>
    </recommendedName>
</protein>
<feature type="signal peptide" evidence="1">
    <location>
        <begin position="1"/>
        <end position="18"/>
    </location>
</feature>
<organism evidence="2 3">
    <name type="scientific">Candidatus Kapaibacterium thiocyanatum</name>
    <dbReference type="NCBI Taxonomy" id="1895771"/>
    <lineage>
        <taxon>Bacteria</taxon>
        <taxon>Pseudomonadati</taxon>
        <taxon>Candidatus Kapaibacteriota</taxon>
        <taxon>Candidatus Kapaibacteriia</taxon>
        <taxon>Candidatus Kapaibacteriales</taxon>
        <taxon>Candidatus Kapaibacteriaceae</taxon>
        <taxon>Candidatus Kapaibacterium</taxon>
    </lineage>
</organism>
<dbReference type="AlphaFoldDB" id="A0A1M3KZ39"/>
<dbReference type="EMBL" id="MKVH01000021">
    <property type="protein sequence ID" value="OJX57774.1"/>
    <property type="molecule type" value="Genomic_DNA"/>
</dbReference>
<dbReference type="STRING" id="1895771.BGO89_07330"/>
<proteinExistence type="predicted"/>
<sequence>MKNVLVTLGLVVALFATACKSDSSDNNNPTSPQTSATNSFTANGGGYSNTVFKGFNVDSAGIATVEGSDGLVVFSGLTGKNNESFVLTLMVKDVKPGSYTVNATEGNAMSLTIANSGSSAVSYFGVSGTITITEWGAIGSNCKGTFTGQLTAPPSLTMNITDGKFNVKHIATN</sequence>
<accession>A0A1M3KZ39</accession>
<dbReference type="PROSITE" id="PS51257">
    <property type="entry name" value="PROKAR_LIPOPROTEIN"/>
    <property type="match status" value="1"/>
</dbReference>